<gene>
    <name evidence="7" type="ORF">IW245_001792</name>
</gene>
<dbReference type="GO" id="GO:0046872">
    <property type="term" value="F:metal ion binding"/>
    <property type="evidence" value="ECO:0007669"/>
    <property type="project" value="InterPro"/>
</dbReference>
<name>A0A8J7GPM1_9ACTN</name>
<dbReference type="InterPro" id="IPR052032">
    <property type="entry name" value="ATP-dep_AA_Ligase"/>
</dbReference>
<feature type="region of interest" description="Disordered" evidence="5">
    <location>
        <begin position="109"/>
        <end position="128"/>
    </location>
</feature>
<keyword evidence="1" id="KW-0436">Ligase</keyword>
<dbReference type="PROSITE" id="PS50975">
    <property type="entry name" value="ATP_GRASP"/>
    <property type="match status" value="1"/>
</dbReference>
<evidence type="ECO:0000256" key="5">
    <source>
        <dbReference type="SAM" id="MobiDB-lite"/>
    </source>
</evidence>
<protein>
    <submittedName>
        <fullName evidence="7">Argininosuccinate lyase</fullName>
        <ecNumber evidence="7">4.3.2.1</ecNumber>
    </submittedName>
</protein>
<dbReference type="EC" id="4.3.2.1" evidence="7"/>
<dbReference type="Gene3D" id="3.30.470.20">
    <property type="entry name" value="ATP-grasp fold, B domain"/>
    <property type="match status" value="1"/>
</dbReference>
<feature type="compositionally biased region" description="Basic and acidic residues" evidence="5">
    <location>
        <begin position="109"/>
        <end position="120"/>
    </location>
</feature>
<organism evidence="7 8">
    <name type="scientific">Longispora fulva</name>
    <dbReference type="NCBI Taxonomy" id="619741"/>
    <lineage>
        <taxon>Bacteria</taxon>
        <taxon>Bacillati</taxon>
        <taxon>Actinomycetota</taxon>
        <taxon>Actinomycetes</taxon>
        <taxon>Micromonosporales</taxon>
        <taxon>Micromonosporaceae</taxon>
        <taxon>Longispora</taxon>
    </lineage>
</organism>
<evidence type="ECO:0000313" key="7">
    <source>
        <dbReference type="EMBL" id="MBG6135598.1"/>
    </source>
</evidence>
<dbReference type="AlphaFoldDB" id="A0A8J7GPM1"/>
<keyword evidence="2 4" id="KW-0547">Nucleotide-binding</keyword>
<evidence type="ECO:0000256" key="3">
    <source>
        <dbReference type="ARBA" id="ARBA00022840"/>
    </source>
</evidence>
<dbReference type="SUPFAM" id="SSF56059">
    <property type="entry name" value="Glutathione synthetase ATP-binding domain-like"/>
    <property type="match status" value="1"/>
</dbReference>
<dbReference type="Pfam" id="PF13535">
    <property type="entry name" value="ATP-grasp_4"/>
    <property type="match status" value="1"/>
</dbReference>
<evidence type="ECO:0000259" key="6">
    <source>
        <dbReference type="PROSITE" id="PS50975"/>
    </source>
</evidence>
<reference evidence="7" key="1">
    <citation type="submission" date="2020-11" db="EMBL/GenBank/DDBJ databases">
        <title>Sequencing the genomes of 1000 actinobacteria strains.</title>
        <authorList>
            <person name="Klenk H.-P."/>
        </authorList>
    </citation>
    <scope>NUCLEOTIDE SEQUENCE</scope>
    <source>
        <strain evidence="7">DSM 45356</strain>
    </source>
</reference>
<evidence type="ECO:0000256" key="1">
    <source>
        <dbReference type="ARBA" id="ARBA00022598"/>
    </source>
</evidence>
<dbReference type="Proteomes" id="UP000622552">
    <property type="component" value="Unassembled WGS sequence"/>
</dbReference>
<keyword evidence="8" id="KW-1185">Reference proteome</keyword>
<evidence type="ECO:0000256" key="4">
    <source>
        <dbReference type="PROSITE-ProRule" id="PRU00409"/>
    </source>
</evidence>
<sequence>MTDWFVLVESNTTGTGRLFAHAARDLGTRPVLLARDPARYPYVAADGLDHRVVDTADPAAVRAACLALGGRIIGVTSSSEYFVATAAEVARDLDLPHPDPDAVRDCRDKPTQRRTLRDKGVPGPLFGDARTSDEAVSVAGAIGCPVVVKPAAGSGSIGVRLCADPDEVHAAAEAVLGALPGLPPQGAVLVEEYLDGPEYSVETLDEHVVGVTRKHLGPHPYFVETGHDFPAPVGQPLTTSLADAAIAALRALGLGWGPAHVELRHTRRGPCVVEVNPRLAGGMIPRVVQESCGVDMIAQVVARVAGRRPDPAPSRARPASIRFLVAARAGTLTGIGGVDAARAVPGVVEVGVLREPGDLVLRHSFQDRLGYVIATGPAAALAADAGLRALDPRITP</sequence>
<accession>A0A8J7GPM1</accession>
<evidence type="ECO:0000256" key="2">
    <source>
        <dbReference type="ARBA" id="ARBA00022741"/>
    </source>
</evidence>
<feature type="domain" description="ATP-grasp" evidence="6">
    <location>
        <begin position="113"/>
        <end position="305"/>
    </location>
</feature>
<dbReference type="EMBL" id="JADOUF010000001">
    <property type="protein sequence ID" value="MBG6135598.1"/>
    <property type="molecule type" value="Genomic_DNA"/>
</dbReference>
<dbReference type="GO" id="GO:0016874">
    <property type="term" value="F:ligase activity"/>
    <property type="evidence" value="ECO:0007669"/>
    <property type="project" value="UniProtKB-KW"/>
</dbReference>
<dbReference type="PANTHER" id="PTHR43585:SF2">
    <property type="entry name" value="ATP-GRASP ENZYME FSQD"/>
    <property type="match status" value="1"/>
</dbReference>
<proteinExistence type="predicted"/>
<dbReference type="GO" id="GO:0005524">
    <property type="term" value="F:ATP binding"/>
    <property type="evidence" value="ECO:0007669"/>
    <property type="project" value="UniProtKB-UniRule"/>
</dbReference>
<dbReference type="PANTHER" id="PTHR43585">
    <property type="entry name" value="FUMIPYRROLE BIOSYNTHESIS PROTEIN C"/>
    <property type="match status" value="1"/>
</dbReference>
<dbReference type="SMART" id="SM01209">
    <property type="entry name" value="GARS_A"/>
    <property type="match status" value="1"/>
</dbReference>
<keyword evidence="7" id="KW-0456">Lyase</keyword>
<dbReference type="InterPro" id="IPR040570">
    <property type="entry name" value="LAL_C2"/>
</dbReference>
<dbReference type="RefSeq" id="WP_197002687.1">
    <property type="nucleotide sequence ID" value="NZ_BONS01000002.1"/>
</dbReference>
<dbReference type="InterPro" id="IPR011761">
    <property type="entry name" value="ATP-grasp"/>
</dbReference>
<comment type="caution">
    <text evidence="7">The sequence shown here is derived from an EMBL/GenBank/DDBJ whole genome shotgun (WGS) entry which is preliminary data.</text>
</comment>
<dbReference type="Pfam" id="PF18603">
    <property type="entry name" value="LAL_C2"/>
    <property type="match status" value="1"/>
</dbReference>
<evidence type="ECO:0000313" key="8">
    <source>
        <dbReference type="Proteomes" id="UP000622552"/>
    </source>
</evidence>
<dbReference type="GO" id="GO:0004056">
    <property type="term" value="F:argininosuccinate lyase activity"/>
    <property type="evidence" value="ECO:0007669"/>
    <property type="project" value="UniProtKB-EC"/>
</dbReference>
<keyword evidence="3 4" id="KW-0067">ATP-binding</keyword>